<dbReference type="GO" id="GO:0031543">
    <property type="term" value="F:peptidyl-proline dioxygenase activity"/>
    <property type="evidence" value="ECO:0007669"/>
    <property type="project" value="TreeGrafter"/>
</dbReference>
<dbReference type="PROSITE" id="PS51471">
    <property type="entry name" value="FE2OG_OXY"/>
    <property type="match status" value="1"/>
</dbReference>
<comment type="cofactor">
    <cofactor evidence="1">
        <name>L-ascorbate</name>
        <dbReference type="ChEBI" id="CHEBI:38290"/>
    </cofactor>
</comment>
<evidence type="ECO:0000256" key="3">
    <source>
        <dbReference type="ARBA" id="ARBA00022896"/>
    </source>
</evidence>
<dbReference type="Proteomes" id="UP000470771">
    <property type="component" value="Unassembled WGS sequence"/>
</dbReference>
<evidence type="ECO:0000256" key="5">
    <source>
        <dbReference type="ARBA" id="ARBA00023002"/>
    </source>
</evidence>
<gene>
    <name evidence="8" type="ORF">GQN54_13005</name>
</gene>
<sequence length="205" mass="23586">MLDAIADSLAINSYAIIDNFLSDEEAMDCLAVLRENKEDGNFKKAGIGTLGMHQIDKSIRGDEIKWLDNNNLSPASQVYMDQVESMMRFFNRTLFLSLKDFECHFAHYPSGTFYKRHLDLLKLSDHRKLSFVFYLNPDWKEGDGGELLLYLQENGTERTVVVNPLLGRLVVFRSEILEHEVALANKSRYSITGWMLDQYKGTTFL</sequence>
<dbReference type="InterPro" id="IPR006620">
    <property type="entry name" value="Pro_4_hyd_alph"/>
</dbReference>
<evidence type="ECO:0000256" key="1">
    <source>
        <dbReference type="ARBA" id="ARBA00001961"/>
    </source>
</evidence>
<keyword evidence="9" id="KW-1185">Reference proteome</keyword>
<reference evidence="8 9" key="1">
    <citation type="submission" date="2019-12" db="EMBL/GenBank/DDBJ databases">
        <authorList>
            <person name="Zhao J."/>
        </authorList>
    </citation>
    <scope>NUCLEOTIDE SEQUENCE [LARGE SCALE GENOMIC DNA]</scope>
    <source>
        <strain evidence="8 9">S-15</strain>
    </source>
</reference>
<dbReference type="PANTHER" id="PTHR12907">
    <property type="entry name" value="EGL NINE HOMOLOG-RELATED"/>
    <property type="match status" value="1"/>
</dbReference>
<name>A0A6N9NNR4_9FLAO</name>
<dbReference type="Gene3D" id="2.60.120.620">
    <property type="entry name" value="q2cbj1_9rhob like domain"/>
    <property type="match status" value="1"/>
</dbReference>
<dbReference type="SMART" id="SM00702">
    <property type="entry name" value="P4Hc"/>
    <property type="match status" value="1"/>
</dbReference>
<evidence type="ECO:0000259" key="7">
    <source>
        <dbReference type="PROSITE" id="PS51471"/>
    </source>
</evidence>
<proteinExistence type="predicted"/>
<evidence type="ECO:0000256" key="4">
    <source>
        <dbReference type="ARBA" id="ARBA00022964"/>
    </source>
</evidence>
<keyword evidence="2" id="KW-0479">Metal-binding</keyword>
<evidence type="ECO:0000313" key="9">
    <source>
        <dbReference type="Proteomes" id="UP000470771"/>
    </source>
</evidence>
<evidence type="ECO:0000256" key="2">
    <source>
        <dbReference type="ARBA" id="ARBA00022723"/>
    </source>
</evidence>
<dbReference type="InterPro" id="IPR005123">
    <property type="entry name" value="Oxoglu/Fe-dep_dioxygenase_dom"/>
</dbReference>
<keyword evidence="4" id="KW-0223">Dioxygenase</keyword>
<protein>
    <submittedName>
        <fullName evidence="8">Oxidoreductase</fullName>
    </submittedName>
</protein>
<dbReference type="PANTHER" id="PTHR12907:SF26">
    <property type="entry name" value="HIF PROLYL HYDROXYLASE, ISOFORM C"/>
    <property type="match status" value="1"/>
</dbReference>
<dbReference type="Pfam" id="PF13640">
    <property type="entry name" value="2OG-FeII_Oxy_3"/>
    <property type="match status" value="1"/>
</dbReference>
<dbReference type="AlphaFoldDB" id="A0A6N9NNR4"/>
<dbReference type="InterPro" id="IPR051559">
    <property type="entry name" value="HIF_prolyl_hydroxylases"/>
</dbReference>
<keyword evidence="5" id="KW-0560">Oxidoreductase</keyword>
<dbReference type="GO" id="GO:0008198">
    <property type="term" value="F:ferrous iron binding"/>
    <property type="evidence" value="ECO:0007669"/>
    <property type="project" value="TreeGrafter"/>
</dbReference>
<feature type="domain" description="Fe2OG dioxygenase" evidence="7">
    <location>
        <begin position="99"/>
        <end position="197"/>
    </location>
</feature>
<evidence type="ECO:0000313" key="8">
    <source>
        <dbReference type="EMBL" id="NBG67041.1"/>
    </source>
</evidence>
<organism evidence="8 9">
    <name type="scientific">Acidiluteibacter ferrifornacis</name>
    <dbReference type="NCBI Taxonomy" id="2692424"/>
    <lineage>
        <taxon>Bacteria</taxon>
        <taxon>Pseudomonadati</taxon>
        <taxon>Bacteroidota</taxon>
        <taxon>Flavobacteriia</taxon>
        <taxon>Flavobacteriales</taxon>
        <taxon>Cryomorphaceae</taxon>
        <taxon>Acidiluteibacter</taxon>
    </lineage>
</organism>
<keyword evidence="3" id="KW-0847">Vitamin C</keyword>
<keyword evidence="6" id="KW-0408">Iron</keyword>
<dbReference type="GO" id="GO:0031418">
    <property type="term" value="F:L-ascorbic acid binding"/>
    <property type="evidence" value="ECO:0007669"/>
    <property type="project" value="UniProtKB-KW"/>
</dbReference>
<dbReference type="RefSeq" id="WP_160634128.1">
    <property type="nucleotide sequence ID" value="NZ_WWNE01000012.1"/>
</dbReference>
<dbReference type="GO" id="GO:0071456">
    <property type="term" value="P:cellular response to hypoxia"/>
    <property type="evidence" value="ECO:0007669"/>
    <property type="project" value="TreeGrafter"/>
</dbReference>
<accession>A0A6N9NNR4</accession>
<comment type="caution">
    <text evidence="8">The sequence shown here is derived from an EMBL/GenBank/DDBJ whole genome shotgun (WGS) entry which is preliminary data.</text>
</comment>
<evidence type="ECO:0000256" key="6">
    <source>
        <dbReference type="ARBA" id="ARBA00023004"/>
    </source>
</evidence>
<dbReference type="InterPro" id="IPR044862">
    <property type="entry name" value="Pro_4_hyd_alph_FE2OG_OXY"/>
</dbReference>
<dbReference type="EMBL" id="WWNE01000012">
    <property type="protein sequence ID" value="NBG67041.1"/>
    <property type="molecule type" value="Genomic_DNA"/>
</dbReference>